<evidence type="ECO:0000313" key="2">
    <source>
        <dbReference type="Proteomes" id="UP000828390"/>
    </source>
</evidence>
<dbReference type="SUPFAM" id="SSF57302">
    <property type="entry name" value="Snake toxin-like"/>
    <property type="match status" value="1"/>
</dbReference>
<dbReference type="Proteomes" id="UP000828390">
    <property type="component" value="Unassembled WGS sequence"/>
</dbReference>
<comment type="caution">
    <text evidence="1">The sequence shown here is derived from an EMBL/GenBank/DDBJ whole genome shotgun (WGS) entry which is preliminary data.</text>
</comment>
<accession>A0A9D4DSN1</accession>
<name>A0A9D4DSN1_DREPO</name>
<dbReference type="InterPro" id="IPR045860">
    <property type="entry name" value="Snake_toxin-like_sf"/>
</dbReference>
<evidence type="ECO:0000313" key="1">
    <source>
        <dbReference type="EMBL" id="KAH3753382.1"/>
    </source>
</evidence>
<dbReference type="AlphaFoldDB" id="A0A9D4DSN1"/>
<dbReference type="EMBL" id="JAIWYP010000010">
    <property type="protein sequence ID" value="KAH3753382.1"/>
    <property type="molecule type" value="Genomic_DNA"/>
</dbReference>
<sequence>MRTFAEPANTECLECFNCLNITEPRTCTNTSQCSNSESCYLQTLHSGNEVHYDMGCQNNQLCSSMAVGPNGIIGRSIRTRQQYSCFECCSSNRCNENLCAHRKPTA</sequence>
<gene>
    <name evidence="1" type="ORF">DPMN_188018</name>
</gene>
<organism evidence="1 2">
    <name type="scientific">Dreissena polymorpha</name>
    <name type="common">Zebra mussel</name>
    <name type="synonym">Mytilus polymorpha</name>
    <dbReference type="NCBI Taxonomy" id="45954"/>
    <lineage>
        <taxon>Eukaryota</taxon>
        <taxon>Metazoa</taxon>
        <taxon>Spiralia</taxon>
        <taxon>Lophotrochozoa</taxon>
        <taxon>Mollusca</taxon>
        <taxon>Bivalvia</taxon>
        <taxon>Autobranchia</taxon>
        <taxon>Heteroconchia</taxon>
        <taxon>Euheterodonta</taxon>
        <taxon>Imparidentia</taxon>
        <taxon>Neoheterodontei</taxon>
        <taxon>Myida</taxon>
        <taxon>Dreissenoidea</taxon>
        <taxon>Dreissenidae</taxon>
        <taxon>Dreissena</taxon>
    </lineage>
</organism>
<protein>
    <submittedName>
        <fullName evidence="1">Uncharacterized protein</fullName>
    </submittedName>
</protein>
<reference evidence="1" key="1">
    <citation type="journal article" date="2019" name="bioRxiv">
        <title>The Genome of the Zebra Mussel, Dreissena polymorpha: A Resource for Invasive Species Research.</title>
        <authorList>
            <person name="McCartney M.A."/>
            <person name="Auch B."/>
            <person name="Kono T."/>
            <person name="Mallez S."/>
            <person name="Zhang Y."/>
            <person name="Obille A."/>
            <person name="Becker A."/>
            <person name="Abrahante J.E."/>
            <person name="Garbe J."/>
            <person name="Badalamenti J.P."/>
            <person name="Herman A."/>
            <person name="Mangelson H."/>
            <person name="Liachko I."/>
            <person name="Sullivan S."/>
            <person name="Sone E.D."/>
            <person name="Koren S."/>
            <person name="Silverstein K.A.T."/>
            <person name="Beckman K.B."/>
            <person name="Gohl D.M."/>
        </authorList>
    </citation>
    <scope>NUCLEOTIDE SEQUENCE</scope>
    <source>
        <strain evidence="1">Duluth1</strain>
        <tissue evidence="1">Whole animal</tissue>
    </source>
</reference>
<keyword evidence="2" id="KW-1185">Reference proteome</keyword>
<reference evidence="1" key="2">
    <citation type="submission" date="2020-11" db="EMBL/GenBank/DDBJ databases">
        <authorList>
            <person name="McCartney M.A."/>
            <person name="Auch B."/>
            <person name="Kono T."/>
            <person name="Mallez S."/>
            <person name="Becker A."/>
            <person name="Gohl D.M."/>
            <person name="Silverstein K.A.T."/>
            <person name="Koren S."/>
            <person name="Bechman K.B."/>
            <person name="Herman A."/>
            <person name="Abrahante J.E."/>
            <person name="Garbe J."/>
        </authorList>
    </citation>
    <scope>NUCLEOTIDE SEQUENCE</scope>
    <source>
        <strain evidence="1">Duluth1</strain>
        <tissue evidence="1">Whole animal</tissue>
    </source>
</reference>
<proteinExistence type="predicted"/>